<organism evidence="6 7">
    <name type="scientific">Marinihelvus fidelis</name>
    <dbReference type="NCBI Taxonomy" id="2613842"/>
    <lineage>
        <taxon>Bacteria</taxon>
        <taxon>Pseudomonadati</taxon>
        <taxon>Pseudomonadota</taxon>
        <taxon>Gammaproteobacteria</taxon>
        <taxon>Chromatiales</taxon>
        <taxon>Wenzhouxiangellaceae</taxon>
        <taxon>Marinihelvus</taxon>
    </lineage>
</organism>
<dbReference type="GO" id="GO:0043165">
    <property type="term" value="P:Gram-negative-bacterium-type cell outer membrane assembly"/>
    <property type="evidence" value="ECO:0007669"/>
    <property type="project" value="UniProtKB-UniRule"/>
</dbReference>
<protein>
    <recommendedName>
        <fullName evidence="4">Outer membrane protein assembly factor BamB</fullName>
    </recommendedName>
</protein>
<name>A0A5N0TAI9_9GAMM</name>
<keyword evidence="1 4" id="KW-0732">Signal</keyword>
<dbReference type="AlphaFoldDB" id="A0A5N0TAI9"/>
<reference evidence="6 7" key="1">
    <citation type="submission" date="2019-09" db="EMBL/GenBank/DDBJ databases">
        <title>Wenzhouxiangella sp. Genome sequencing and assembly.</title>
        <authorList>
            <person name="Zhang R."/>
        </authorList>
    </citation>
    <scope>NUCLEOTIDE SEQUENCE [LARGE SCALE GENOMIC DNA]</scope>
    <source>
        <strain evidence="6 7">W260</strain>
    </source>
</reference>
<keyword evidence="2 4" id="KW-0472">Membrane</keyword>
<feature type="domain" description="Pyrrolo-quinoline quinone repeat" evidence="5">
    <location>
        <begin position="79"/>
        <end position="310"/>
    </location>
</feature>
<dbReference type="GO" id="GO:0009279">
    <property type="term" value="C:cell outer membrane"/>
    <property type="evidence" value="ECO:0007669"/>
    <property type="project" value="UniProtKB-SubCell"/>
</dbReference>
<dbReference type="InterPro" id="IPR011047">
    <property type="entry name" value="Quinoprotein_ADH-like_sf"/>
</dbReference>
<comment type="function">
    <text evidence="4">Part of the outer membrane protein assembly complex, which is involved in assembly and insertion of beta-barrel proteins into the outer membrane.</text>
</comment>
<dbReference type="RefSeq" id="WP_150863815.1">
    <property type="nucleotide sequence ID" value="NZ_VYXP01000004.1"/>
</dbReference>
<comment type="caution">
    <text evidence="6">The sequence shown here is derived from an EMBL/GenBank/DDBJ whole genome shotgun (WGS) entry which is preliminary data.</text>
</comment>
<dbReference type="SUPFAM" id="SSF50998">
    <property type="entry name" value="Quinoprotein alcohol dehydrogenase-like"/>
    <property type="match status" value="1"/>
</dbReference>
<keyword evidence="3 4" id="KW-0998">Cell outer membrane</keyword>
<dbReference type="SMART" id="SM00564">
    <property type="entry name" value="PQQ"/>
    <property type="match status" value="6"/>
</dbReference>
<evidence type="ECO:0000313" key="7">
    <source>
        <dbReference type="Proteomes" id="UP000325372"/>
    </source>
</evidence>
<dbReference type="Proteomes" id="UP000325372">
    <property type="component" value="Unassembled WGS sequence"/>
</dbReference>
<dbReference type="NCBIfam" id="TIGR03300">
    <property type="entry name" value="assembly_YfgL"/>
    <property type="match status" value="1"/>
</dbReference>
<comment type="similarity">
    <text evidence="4">Belongs to the BamB family.</text>
</comment>
<comment type="subcellular location">
    <subcellularLocation>
        <location evidence="4">Cell outer membrane</location>
    </subcellularLocation>
</comment>
<evidence type="ECO:0000256" key="1">
    <source>
        <dbReference type="ARBA" id="ARBA00022729"/>
    </source>
</evidence>
<evidence type="ECO:0000256" key="3">
    <source>
        <dbReference type="ARBA" id="ARBA00023237"/>
    </source>
</evidence>
<evidence type="ECO:0000259" key="5">
    <source>
        <dbReference type="Pfam" id="PF13360"/>
    </source>
</evidence>
<dbReference type="InterPro" id="IPR018391">
    <property type="entry name" value="PQQ_b-propeller_rpt"/>
</dbReference>
<dbReference type="InterPro" id="IPR017687">
    <property type="entry name" value="BamB"/>
</dbReference>
<dbReference type="Gene3D" id="2.130.10.10">
    <property type="entry name" value="YVTN repeat-like/Quinoprotein amine dehydrogenase"/>
    <property type="match status" value="1"/>
</dbReference>
<keyword evidence="7" id="KW-1185">Reference proteome</keyword>
<gene>
    <name evidence="4 6" type="primary">bamB</name>
    <name evidence="6" type="ORF">F3N42_07595</name>
</gene>
<comment type="subunit">
    <text evidence="4">Part of the Bam complex.</text>
</comment>
<dbReference type="Pfam" id="PF13360">
    <property type="entry name" value="PQQ_2"/>
    <property type="match status" value="1"/>
</dbReference>
<dbReference type="EMBL" id="VYXP01000004">
    <property type="protein sequence ID" value="KAA9132025.1"/>
    <property type="molecule type" value="Genomic_DNA"/>
</dbReference>
<evidence type="ECO:0000256" key="4">
    <source>
        <dbReference type="HAMAP-Rule" id="MF_00923"/>
    </source>
</evidence>
<dbReference type="InterPro" id="IPR015943">
    <property type="entry name" value="WD40/YVTN_repeat-like_dom_sf"/>
</dbReference>
<dbReference type="GO" id="GO:0051205">
    <property type="term" value="P:protein insertion into membrane"/>
    <property type="evidence" value="ECO:0007669"/>
    <property type="project" value="UniProtKB-UniRule"/>
</dbReference>
<proteinExistence type="inferred from homology"/>
<dbReference type="PANTHER" id="PTHR34512">
    <property type="entry name" value="CELL SURFACE PROTEIN"/>
    <property type="match status" value="1"/>
</dbReference>
<evidence type="ECO:0000313" key="6">
    <source>
        <dbReference type="EMBL" id="KAA9132025.1"/>
    </source>
</evidence>
<dbReference type="HAMAP" id="MF_00923">
    <property type="entry name" value="OM_assembly_BamB"/>
    <property type="match status" value="1"/>
</dbReference>
<accession>A0A5N0TAI9</accession>
<dbReference type="InterPro" id="IPR002372">
    <property type="entry name" value="PQQ_rpt_dom"/>
</dbReference>
<dbReference type="PANTHER" id="PTHR34512:SF30">
    <property type="entry name" value="OUTER MEMBRANE PROTEIN ASSEMBLY FACTOR BAMB"/>
    <property type="match status" value="1"/>
</dbReference>
<sequence length="387" mass="42039">MRYRLLAALLLVVALPGCSWFKSWGGDPKPGEPAELVEFEPTVGTDELWSLSVGDGTRRGTQQLRPVYRDGVLYVADYEGELTAVDAMSGNRIWRLKTELPFSGGPGLGASLVIVGTENGEVHAFTPETGTPVWIARVSSEILAAPTEADGIVVVRSIDGRVFGLDARNGRRVWVYDHSVPLLTLRGNANPLIRAGIVYLGYDSGEVVALRLDDGTLVWEQAVVTPEGRSELDRLADVDGQMAIVASDLLVSSFKNRVSSLAADSGRLLWFKDVSSATGVTVLRTHLATSDANGHVWLMDRRNGTTLWKQDALSNRDLTRPAIYGDYVVVGDYDGYLHWIDLETGHFVARDKLGGKGFNGAPLVIGDTLYVYTRKGKLIALRANAAL</sequence>
<evidence type="ECO:0000256" key="2">
    <source>
        <dbReference type="ARBA" id="ARBA00023136"/>
    </source>
</evidence>